<keyword evidence="9 12" id="KW-1133">Transmembrane helix</keyword>
<dbReference type="PANTHER" id="PTHR33529">
    <property type="entry name" value="SLR0882 PROTEIN-RELATED"/>
    <property type="match status" value="1"/>
</dbReference>
<keyword evidence="8 12" id="KW-0812">Transmembrane</keyword>
<dbReference type="NCBIfam" id="TIGR04407">
    <property type="entry name" value="LptF_YjgP"/>
    <property type="match status" value="1"/>
</dbReference>
<evidence type="ECO:0000256" key="6">
    <source>
        <dbReference type="ARBA" id="ARBA00022475"/>
    </source>
</evidence>
<dbReference type="InterPro" id="IPR030922">
    <property type="entry name" value="LptF"/>
</dbReference>
<organism evidence="13 14">
    <name type="scientific">Agarivorans gilvus</name>
    <dbReference type="NCBI Taxonomy" id="680279"/>
    <lineage>
        <taxon>Bacteria</taxon>
        <taxon>Pseudomonadati</taxon>
        <taxon>Pseudomonadota</taxon>
        <taxon>Gammaproteobacteria</taxon>
        <taxon>Alteromonadales</taxon>
        <taxon>Alteromonadaceae</taxon>
        <taxon>Agarivorans</taxon>
    </lineage>
</organism>
<evidence type="ECO:0000256" key="11">
    <source>
        <dbReference type="ARBA" id="ARBA00026081"/>
    </source>
</evidence>
<dbReference type="RefSeq" id="WP_055734248.1">
    <property type="nucleotide sequence ID" value="NZ_BMDY01000009.1"/>
</dbReference>
<evidence type="ECO:0000256" key="5">
    <source>
        <dbReference type="ARBA" id="ARBA00022448"/>
    </source>
</evidence>
<keyword evidence="6" id="KW-1003">Cell membrane</keyword>
<accession>A0ABQ1I3L4</accession>
<reference evidence="14" key="1">
    <citation type="journal article" date="2019" name="Int. J. Syst. Evol. Microbiol.">
        <title>The Global Catalogue of Microorganisms (GCM) 10K type strain sequencing project: providing services to taxonomists for standard genome sequencing and annotation.</title>
        <authorList>
            <consortium name="The Broad Institute Genomics Platform"/>
            <consortium name="The Broad Institute Genome Sequencing Center for Infectious Disease"/>
            <person name="Wu L."/>
            <person name="Ma J."/>
        </authorList>
    </citation>
    <scope>NUCLEOTIDE SEQUENCE [LARGE SCALE GENOMIC DNA]</scope>
    <source>
        <strain evidence="14">CGMCC 1.10131</strain>
    </source>
</reference>
<protein>
    <recommendedName>
        <fullName evidence="4">Lipopolysaccharide export system permease protein LptF</fullName>
    </recommendedName>
</protein>
<dbReference type="Pfam" id="PF03739">
    <property type="entry name" value="LptF_LptG"/>
    <property type="match status" value="1"/>
</dbReference>
<evidence type="ECO:0000256" key="8">
    <source>
        <dbReference type="ARBA" id="ARBA00022692"/>
    </source>
</evidence>
<proteinExistence type="inferred from homology"/>
<evidence type="ECO:0000256" key="1">
    <source>
        <dbReference type="ARBA" id="ARBA00002265"/>
    </source>
</evidence>
<evidence type="ECO:0000256" key="3">
    <source>
        <dbReference type="ARBA" id="ARBA00007725"/>
    </source>
</evidence>
<comment type="caution">
    <text evidence="13">The sequence shown here is derived from an EMBL/GenBank/DDBJ whole genome shotgun (WGS) entry which is preliminary data.</text>
</comment>
<evidence type="ECO:0000256" key="9">
    <source>
        <dbReference type="ARBA" id="ARBA00022989"/>
    </source>
</evidence>
<keyword evidence="7" id="KW-0997">Cell inner membrane</keyword>
<dbReference type="PANTHER" id="PTHR33529:SF7">
    <property type="entry name" value="LIPOPOLYSACCHARIDE EXPORT SYSTEM PERMEASE PROTEIN LPTF"/>
    <property type="match status" value="1"/>
</dbReference>
<dbReference type="EMBL" id="BMDY01000009">
    <property type="protein sequence ID" value="GGB05479.1"/>
    <property type="molecule type" value="Genomic_DNA"/>
</dbReference>
<keyword evidence="10 12" id="KW-0472">Membrane</keyword>
<feature type="transmembrane region" description="Helical" evidence="12">
    <location>
        <begin position="103"/>
        <end position="121"/>
    </location>
</feature>
<evidence type="ECO:0000313" key="13">
    <source>
        <dbReference type="EMBL" id="GGB05479.1"/>
    </source>
</evidence>
<evidence type="ECO:0000256" key="7">
    <source>
        <dbReference type="ARBA" id="ARBA00022519"/>
    </source>
</evidence>
<evidence type="ECO:0000256" key="4">
    <source>
        <dbReference type="ARBA" id="ARBA00014213"/>
    </source>
</evidence>
<comment type="subunit">
    <text evidence="11">Component of the lipopolysaccharide transport and assembly complex. The LptBFG transporter is composed of two ATP-binding proteins (LptB) and two transmembrane proteins (LptF and LptG).</text>
</comment>
<feature type="transmembrane region" description="Helical" evidence="12">
    <location>
        <begin position="331"/>
        <end position="350"/>
    </location>
</feature>
<dbReference type="InterPro" id="IPR005495">
    <property type="entry name" value="LptG/LptF_permease"/>
</dbReference>
<name>A0ABQ1I3L4_9ALTE</name>
<gene>
    <name evidence="13" type="ORF">GCM10007414_18540</name>
</gene>
<comment type="subcellular location">
    <subcellularLocation>
        <location evidence="2">Cell inner membrane</location>
        <topology evidence="2">Multi-pass membrane protein</topology>
    </subcellularLocation>
</comment>
<evidence type="ECO:0000256" key="10">
    <source>
        <dbReference type="ARBA" id="ARBA00023136"/>
    </source>
</evidence>
<feature type="transmembrane region" description="Helical" evidence="12">
    <location>
        <begin position="54"/>
        <end position="75"/>
    </location>
</feature>
<sequence>MLIFRYLFKETAKTQLAVLAVLLLIFTSQKFVRVLAQAAEGNIAGEIIAKVMLLNMPAFMILILPISMFIGVLVAHGRLYADSEMVVLQACGYSTAQLLRDTMILGLISTLAAGFNTLYLSPYTNDLEQKLFDQMDAEAGISVLVQGRFESLGGGVVTFVEQIENKGQHLEKVFVAHTPHGDDDTRPSVVMAKEGGIESRADGSQWMVLKDGKRYEQAPDNLDFNILHFERYKVYLREQQSNPSQQRLYSMPTAQLWDSQELNQIAELQWRLSLPLTIPVLTFMVVPLAAVNPRQGRYAKLLPAILLYLSYYLMLSAARSALEDGKLAPEIGLWSVHALMLLIAMSYLFIRSEYYLKLRGKIKGQACVSNS</sequence>
<feature type="transmembrane region" description="Helical" evidence="12">
    <location>
        <begin position="298"/>
        <end position="319"/>
    </location>
</feature>
<dbReference type="Proteomes" id="UP000651977">
    <property type="component" value="Unassembled WGS sequence"/>
</dbReference>
<comment type="similarity">
    <text evidence="3">Belongs to the LptF/LptG family.</text>
</comment>
<evidence type="ECO:0000256" key="12">
    <source>
        <dbReference type="SAM" id="Phobius"/>
    </source>
</evidence>
<comment type="function">
    <text evidence="1">Part of the ABC transporter complex LptBFG involved in the translocation of lipopolysaccharide (LPS) from the inner membrane to the outer membrane.</text>
</comment>
<keyword evidence="14" id="KW-1185">Reference proteome</keyword>
<evidence type="ECO:0000256" key="2">
    <source>
        <dbReference type="ARBA" id="ARBA00004429"/>
    </source>
</evidence>
<evidence type="ECO:0000313" key="14">
    <source>
        <dbReference type="Proteomes" id="UP000651977"/>
    </source>
</evidence>
<keyword evidence="5" id="KW-0813">Transport</keyword>